<dbReference type="SUPFAM" id="SSF55874">
    <property type="entry name" value="ATPase domain of HSP90 chaperone/DNA topoisomerase II/histidine kinase"/>
    <property type="match status" value="1"/>
</dbReference>
<dbReference type="PANTHER" id="PTHR35526">
    <property type="entry name" value="ANTI-SIGMA-F FACTOR RSBW-RELATED"/>
    <property type="match status" value="1"/>
</dbReference>
<feature type="domain" description="Histidine kinase/HSP90-like ATPase" evidence="2">
    <location>
        <begin position="24"/>
        <end position="137"/>
    </location>
</feature>
<protein>
    <submittedName>
        <fullName evidence="3">ATP-binding protein</fullName>
    </submittedName>
</protein>
<dbReference type="CDD" id="cd16936">
    <property type="entry name" value="HATPase_RsbW-like"/>
    <property type="match status" value="1"/>
</dbReference>
<gene>
    <name evidence="3" type="ORF">ACFP3M_10030</name>
</gene>
<keyword evidence="3" id="KW-0547">Nucleotide-binding</keyword>
<evidence type="ECO:0000256" key="1">
    <source>
        <dbReference type="ARBA" id="ARBA00022527"/>
    </source>
</evidence>
<comment type="caution">
    <text evidence="3">The sequence shown here is derived from an EMBL/GenBank/DDBJ whole genome shotgun (WGS) entry which is preliminary data.</text>
</comment>
<evidence type="ECO:0000313" key="4">
    <source>
        <dbReference type="Proteomes" id="UP001596241"/>
    </source>
</evidence>
<dbReference type="Pfam" id="PF13581">
    <property type="entry name" value="HATPase_c_2"/>
    <property type="match status" value="1"/>
</dbReference>
<keyword evidence="4" id="KW-1185">Reference proteome</keyword>
<reference evidence="4" key="1">
    <citation type="journal article" date="2019" name="Int. J. Syst. Evol. Microbiol.">
        <title>The Global Catalogue of Microorganisms (GCM) 10K type strain sequencing project: providing services to taxonomists for standard genome sequencing and annotation.</title>
        <authorList>
            <consortium name="The Broad Institute Genomics Platform"/>
            <consortium name="The Broad Institute Genome Sequencing Center for Infectious Disease"/>
            <person name="Wu L."/>
            <person name="Ma J."/>
        </authorList>
    </citation>
    <scope>NUCLEOTIDE SEQUENCE [LARGE SCALE GENOMIC DNA]</scope>
    <source>
        <strain evidence="4">CGMCC 1.15809</strain>
    </source>
</reference>
<keyword evidence="3" id="KW-0067">ATP-binding</keyword>
<dbReference type="GO" id="GO:0005524">
    <property type="term" value="F:ATP binding"/>
    <property type="evidence" value="ECO:0007669"/>
    <property type="project" value="UniProtKB-KW"/>
</dbReference>
<dbReference type="InterPro" id="IPR036890">
    <property type="entry name" value="HATPase_C_sf"/>
</dbReference>
<evidence type="ECO:0000259" key="2">
    <source>
        <dbReference type="Pfam" id="PF13581"/>
    </source>
</evidence>
<keyword evidence="1" id="KW-0808">Transferase</keyword>
<keyword evidence="1" id="KW-0418">Kinase</keyword>
<organism evidence="3 4">
    <name type="scientific">Streptomyces ramulosus</name>
    <dbReference type="NCBI Taxonomy" id="47762"/>
    <lineage>
        <taxon>Bacteria</taxon>
        <taxon>Bacillati</taxon>
        <taxon>Actinomycetota</taxon>
        <taxon>Actinomycetes</taxon>
        <taxon>Kitasatosporales</taxon>
        <taxon>Streptomycetaceae</taxon>
        <taxon>Streptomyces</taxon>
    </lineage>
</organism>
<sequence length="154" mass="16860">MFVLAVEIAGVDMAELTQLADRLFPPAPKSVSEARAFVIDELYQWGPPDRLDDILLCVSELATNAVLHSGPENHAYRVRLETGSEEVRIEVDDRGSGTPHVRTDHDDTHGRGLLLVAGIADDWGVTTHRVGKSVWATFEVGSWMPALLNVIPPP</sequence>
<dbReference type="InterPro" id="IPR003594">
    <property type="entry name" value="HATPase_dom"/>
</dbReference>
<dbReference type="Proteomes" id="UP001596241">
    <property type="component" value="Unassembled WGS sequence"/>
</dbReference>
<proteinExistence type="predicted"/>
<keyword evidence="1" id="KW-0723">Serine/threonine-protein kinase</keyword>
<name>A0ABW1FF74_9ACTN</name>
<dbReference type="InterPro" id="IPR050267">
    <property type="entry name" value="Anti-sigma-factor_SerPK"/>
</dbReference>
<dbReference type="EMBL" id="JBHSPW010000003">
    <property type="protein sequence ID" value="MFC5893152.1"/>
    <property type="molecule type" value="Genomic_DNA"/>
</dbReference>
<dbReference type="Gene3D" id="3.30.565.10">
    <property type="entry name" value="Histidine kinase-like ATPase, C-terminal domain"/>
    <property type="match status" value="1"/>
</dbReference>
<dbReference type="PANTHER" id="PTHR35526:SF3">
    <property type="entry name" value="ANTI-SIGMA-F FACTOR RSBW"/>
    <property type="match status" value="1"/>
</dbReference>
<evidence type="ECO:0000313" key="3">
    <source>
        <dbReference type="EMBL" id="MFC5893152.1"/>
    </source>
</evidence>
<accession>A0ABW1FF74</accession>